<dbReference type="Proteomes" id="UP001457282">
    <property type="component" value="Unassembled WGS sequence"/>
</dbReference>
<organism evidence="1 2">
    <name type="scientific">Rubus argutus</name>
    <name type="common">Southern blackberry</name>
    <dbReference type="NCBI Taxonomy" id="59490"/>
    <lineage>
        <taxon>Eukaryota</taxon>
        <taxon>Viridiplantae</taxon>
        <taxon>Streptophyta</taxon>
        <taxon>Embryophyta</taxon>
        <taxon>Tracheophyta</taxon>
        <taxon>Spermatophyta</taxon>
        <taxon>Magnoliopsida</taxon>
        <taxon>eudicotyledons</taxon>
        <taxon>Gunneridae</taxon>
        <taxon>Pentapetalae</taxon>
        <taxon>rosids</taxon>
        <taxon>fabids</taxon>
        <taxon>Rosales</taxon>
        <taxon>Rosaceae</taxon>
        <taxon>Rosoideae</taxon>
        <taxon>Rosoideae incertae sedis</taxon>
        <taxon>Rubus</taxon>
    </lineage>
</organism>
<dbReference type="AlphaFoldDB" id="A0AAW1XU16"/>
<sequence>MVELVRRQQRQSTGSARFCVNGSLQSGCPEWPWWWGDGVERRIAGRIERLGAQNGEVVRIMIVNIWWFWSRRGRDEESMGVY</sequence>
<gene>
    <name evidence="1" type="ORF">M0R45_016933</name>
</gene>
<dbReference type="EMBL" id="JBEDUW010000003">
    <property type="protein sequence ID" value="KAK9940265.1"/>
    <property type="molecule type" value="Genomic_DNA"/>
</dbReference>
<proteinExistence type="predicted"/>
<keyword evidence="2" id="KW-1185">Reference proteome</keyword>
<name>A0AAW1XU16_RUBAR</name>
<evidence type="ECO:0000313" key="1">
    <source>
        <dbReference type="EMBL" id="KAK9940265.1"/>
    </source>
</evidence>
<evidence type="ECO:0000313" key="2">
    <source>
        <dbReference type="Proteomes" id="UP001457282"/>
    </source>
</evidence>
<reference evidence="1 2" key="1">
    <citation type="journal article" date="2023" name="G3 (Bethesda)">
        <title>A chromosome-length genome assembly and annotation of blackberry (Rubus argutus, cv. 'Hillquist').</title>
        <authorList>
            <person name="Bruna T."/>
            <person name="Aryal R."/>
            <person name="Dudchenko O."/>
            <person name="Sargent D.J."/>
            <person name="Mead D."/>
            <person name="Buti M."/>
            <person name="Cavallini A."/>
            <person name="Hytonen T."/>
            <person name="Andres J."/>
            <person name="Pham M."/>
            <person name="Weisz D."/>
            <person name="Mascagni F."/>
            <person name="Usai G."/>
            <person name="Natali L."/>
            <person name="Bassil N."/>
            <person name="Fernandez G.E."/>
            <person name="Lomsadze A."/>
            <person name="Armour M."/>
            <person name="Olukolu B."/>
            <person name="Poorten T."/>
            <person name="Britton C."/>
            <person name="Davik J."/>
            <person name="Ashrafi H."/>
            <person name="Aiden E.L."/>
            <person name="Borodovsky M."/>
            <person name="Worthington M."/>
        </authorList>
    </citation>
    <scope>NUCLEOTIDE SEQUENCE [LARGE SCALE GENOMIC DNA]</scope>
    <source>
        <strain evidence="1">PI 553951</strain>
    </source>
</reference>
<protein>
    <submittedName>
        <fullName evidence="1">Uncharacterized protein</fullName>
    </submittedName>
</protein>
<accession>A0AAW1XU16</accession>
<comment type="caution">
    <text evidence="1">The sequence shown here is derived from an EMBL/GenBank/DDBJ whole genome shotgun (WGS) entry which is preliminary data.</text>
</comment>